<keyword evidence="3" id="KW-1185">Reference proteome</keyword>
<dbReference type="Proteomes" id="UP000319576">
    <property type="component" value="Chromosome"/>
</dbReference>
<keyword evidence="1" id="KW-0812">Transmembrane</keyword>
<dbReference type="EMBL" id="CP036273">
    <property type="protein sequence ID" value="QDU19840.1"/>
    <property type="molecule type" value="Genomic_DNA"/>
</dbReference>
<feature type="transmembrane region" description="Helical" evidence="1">
    <location>
        <begin position="32"/>
        <end position="55"/>
    </location>
</feature>
<organism evidence="2 3">
    <name type="scientific">Urbifossiella limnaea</name>
    <dbReference type="NCBI Taxonomy" id="2528023"/>
    <lineage>
        <taxon>Bacteria</taxon>
        <taxon>Pseudomonadati</taxon>
        <taxon>Planctomycetota</taxon>
        <taxon>Planctomycetia</taxon>
        <taxon>Gemmatales</taxon>
        <taxon>Gemmataceae</taxon>
        <taxon>Urbifossiella</taxon>
    </lineage>
</organism>
<protein>
    <submittedName>
        <fullName evidence="2">Uncharacterized protein</fullName>
    </submittedName>
</protein>
<accession>A0A517XQQ6</accession>
<reference evidence="2 3" key="1">
    <citation type="submission" date="2019-02" db="EMBL/GenBank/DDBJ databases">
        <title>Deep-cultivation of Planctomycetes and their phenomic and genomic characterization uncovers novel biology.</title>
        <authorList>
            <person name="Wiegand S."/>
            <person name="Jogler M."/>
            <person name="Boedeker C."/>
            <person name="Pinto D."/>
            <person name="Vollmers J."/>
            <person name="Rivas-Marin E."/>
            <person name="Kohn T."/>
            <person name="Peeters S.H."/>
            <person name="Heuer A."/>
            <person name="Rast P."/>
            <person name="Oberbeckmann S."/>
            <person name="Bunk B."/>
            <person name="Jeske O."/>
            <person name="Meyerdierks A."/>
            <person name="Storesund J.E."/>
            <person name="Kallscheuer N."/>
            <person name="Luecker S."/>
            <person name="Lage O.M."/>
            <person name="Pohl T."/>
            <person name="Merkel B.J."/>
            <person name="Hornburger P."/>
            <person name="Mueller R.-W."/>
            <person name="Bruemmer F."/>
            <person name="Labrenz M."/>
            <person name="Spormann A.M."/>
            <person name="Op den Camp H."/>
            <person name="Overmann J."/>
            <person name="Amann R."/>
            <person name="Jetten M.S.M."/>
            <person name="Mascher T."/>
            <person name="Medema M.H."/>
            <person name="Devos D.P."/>
            <person name="Kaster A.-K."/>
            <person name="Ovreas L."/>
            <person name="Rohde M."/>
            <person name="Galperin M.Y."/>
            <person name="Jogler C."/>
        </authorList>
    </citation>
    <scope>NUCLEOTIDE SEQUENCE [LARGE SCALE GENOMIC DNA]</scope>
    <source>
        <strain evidence="2 3">ETA_A1</strain>
    </source>
</reference>
<keyword evidence="1" id="KW-1133">Transmembrane helix</keyword>
<proteinExistence type="predicted"/>
<dbReference type="AlphaFoldDB" id="A0A517XQQ6"/>
<gene>
    <name evidence="2" type="ORF">ETAA1_17780</name>
</gene>
<dbReference type="KEGG" id="uli:ETAA1_17780"/>
<name>A0A517XQQ6_9BACT</name>
<keyword evidence="1" id="KW-0472">Membrane</keyword>
<evidence type="ECO:0000313" key="3">
    <source>
        <dbReference type="Proteomes" id="UP000319576"/>
    </source>
</evidence>
<evidence type="ECO:0000256" key="1">
    <source>
        <dbReference type="SAM" id="Phobius"/>
    </source>
</evidence>
<evidence type="ECO:0000313" key="2">
    <source>
        <dbReference type="EMBL" id="QDU19840.1"/>
    </source>
</evidence>
<sequence>MPHFLVDLVVNDLIGHMYAHHEDSFLVVRAGAAWAVLLTLIGSMIYFVMLVDGLIRSWFPGA</sequence>